<organism evidence="4 5">
    <name type="scientific">Triparma strigata</name>
    <dbReference type="NCBI Taxonomy" id="1606541"/>
    <lineage>
        <taxon>Eukaryota</taxon>
        <taxon>Sar</taxon>
        <taxon>Stramenopiles</taxon>
        <taxon>Ochrophyta</taxon>
        <taxon>Bolidophyceae</taxon>
        <taxon>Parmales</taxon>
        <taxon>Triparmaceae</taxon>
        <taxon>Triparma</taxon>
    </lineage>
</organism>
<evidence type="ECO:0000259" key="3">
    <source>
        <dbReference type="PROSITE" id="PS50222"/>
    </source>
</evidence>
<evidence type="ECO:0000256" key="1">
    <source>
        <dbReference type="SAM" id="MobiDB-lite"/>
    </source>
</evidence>
<evidence type="ECO:0000256" key="2">
    <source>
        <dbReference type="SAM" id="Phobius"/>
    </source>
</evidence>
<dbReference type="InterPro" id="IPR018247">
    <property type="entry name" value="EF_Hand_1_Ca_BS"/>
</dbReference>
<comment type="caution">
    <text evidence="4">The sequence shown here is derived from an EMBL/GenBank/DDBJ whole genome shotgun (WGS) entry which is preliminary data.</text>
</comment>
<feature type="region of interest" description="Disordered" evidence="1">
    <location>
        <begin position="1"/>
        <end position="23"/>
    </location>
</feature>
<dbReference type="PROSITE" id="PS50222">
    <property type="entry name" value="EF_HAND_2"/>
    <property type="match status" value="1"/>
</dbReference>
<dbReference type="EMBL" id="BRXY01000330">
    <property type="protein sequence ID" value="GMH87517.1"/>
    <property type="molecule type" value="Genomic_DNA"/>
</dbReference>
<name>A0A9W7BH16_9STRA</name>
<proteinExistence type="predicted"/>
<keyword evidence="2" id="KW-0472">Membrane</keyword>
<evidence type="ECO:0000313" key="4">
    <source>
        <dbReference type="EMBL" id="GMH87517.1"/>
    </source>
</evidence>
<keyword evidence="2" id="KW-0812">Transmembrane</keyword>
<dbReference type="OrthoDB" id="10312778at2759"/>
<keyword evidence="2" id="KW-1133">Transmembrane helix</keyword>
<dbReference type="GO" id="GO:0005509">
    <property type="term" value="F:calcium ion binding"/>
    <property type="evidence" value="ECO:0007669"/>
    <property type="project" value="InterPro"/>
</dbReference>
<keyword evidence="5" id="KW-1185">Reference proteome</keyword>
<dbReference type="AlphaFoldDB" id="A0A9W7BH16"/>
<evidence type="ECO:0000313" key="5">
    <source>
        <dbReference type="Proteomes" id="UP001165085"/>
    </source>
</evidence>
<dbReference type="InterPro" id="IPR002048">
    <property type="entry name" value="EF_hand_dom"/>
</dbReference>
<protein>
    <recommendedName>
        <fullName evidence="3">EF-hand domain-containing protein</fullName>
    </recommendedName>
</protein>
<reference evidence="5" key="1">
    <citation type="journal article" date="2023" name="Commun. Biol.">
        <title>Genome analysis of Parmales, the sister group of diatoms, reveals the evolutionary specialization of diatoms from phago-mixotrophs to photoautotrophs.</title>
        <authorList>
            <person name="Ban H."/>
            <person name="Sato S."/>
            <person name="Yoshikawa S."/>
            <person name="Yamada K."/>
            <person name="Nakamura Y."/>
            <person name="Ichinomiya M."/>
            <person name="Sato N."/>
            <person name="Blanc-Mathieu R."/>
            <person name="Endo H."/>
            <person name="Kuwata A."/>
            <person name="Ogata H."/>
        </authorList>
    </citation>
    <scope>NUCLEOTIDE SEQUENCE [LARGE SCALE GENOMIC DNA]</scope>
    <source>
        <strain evidence="5">NIES 3701</strain>
    </source>
</reference>
<gene>
    <name evidence="4" type="ORF">TrST_g13295</name>
</gene>
<accession>A0A9W7BH16</accession>
<sequence>MSNRGIEMIPEGESLQANPMSSQTSGPITAILKQLSEGKPINIARHSTTVNVKEMQKHSQRKSVKYLLEAMDEDGNGEVEQMEMINFLADQIQKAKDQARTKKILGFTVFVLLLSLMSNAICMVVIGEGLKESKTRDDGAFTNLQGDAASIGIIKSYGTLFDLPYQSVSFMKQMKDIVVVVDDNDGGSVVTKYTIESWQHFSVTNMVLYVGQDTHIHLENGTGYVKKAGIAYPILIDAAAAETGRRHLTADHQRKLELELRKLNKSFHGVHTFTWKELEGLHLAMRGDEEFRRLSEAGDALSDLYMFFGGVVESEVLSTSSDLIGDCDSTGTCGTSIAEAPRPVVPKYSKWATTDDDSGDSLTWFMDMNSMDDVKIHIVTDNGGGTLHHEVFTDGIKYEYSSLDDAGLTQAEGMISDGKASASFASALGAVKNNCMMDVWDNEDAVDNANNAFVLQKYGDGSATWMVGGWEVTVTAAGVVTQISGISVDSITEYDSSSETVGYFSLYETCDPSLDYESEFAEAMEGDRRRFLASLSEDEREAESARKLGWWSNCNFWDAVKAYYSTGAEYGEYCGKGFPGHCETHGKSTNTNGWGGVTVCADAGLDASCSKHDSGTYHKDVWGVATMNYCEVDREFKVVRNSAGITNGFNDGEGSDSDVVNGANCLFDMMPCVRYERESYMHYNGWKCKWYGCWPSYSRRNRNNYVTKWPYGNYQHGGCNGNCYKSRPS</sequence>
<dbReference type="PROSITE" id="PS00018">
    <property type="entry name" value="EF_HAND_1"/>
    <property type="match status" value="1"/>
</dbReference>
<feature type="transmembrane region" description="Helical" evidence="2">
    <location>
        <begin position="104"/>
        <end position="126"/>
    </location>
</feature>
<feature type="domain" description="EF-hand" evidence="3">
    <location>
        <begin position="59"/>
        <end position="94"/>
    </location>
</feature>
<dbReference type="Proteomes" id="UP001165085">
    <property type="component" value="Unassembled WGS sequence"/>
</dbReference>